<sequence length="300" mass="33006">MKKADPASRVTAALDLFGAEERVTVSETQRQGLKGPKTKFMELSVFVRKFGQPAAERVKTKLFKGKQITGVDVINSEDEGVYEYIDEDTTSVDRQTLLNTPDVVLSANQNDTIHSAAIRQLGRVCDASRAVTLRGGSAGSSTDVFVDGDALLETSTDTPKPSDANEEEGEPEDEADHTNPFMKLLARIGPVKKRKAADGPTTQVPKEAKNNKRHREEKFRKRRAAPDEKPQPTEPVTPTPPTVPKEDQELLESYMAQLEDLQKLDASSSADTSFNPWAKTRQSKLNELKSGQCACVCVIY</sequence>
<feature type="compositionally biased region" description="Acidic residues" evidence="1">
    <location>
        <begin position="164"/>
        <end position="175"/>
    </location>
</feature>
<evidence type="ECO:0000313" key="3">
    <source>
        <dbReference type="Proteomes" id="UP001642484"/>
    </source>
</evidence>
<organism evidence="2 3">
    <name type="scientific">Durusdinium trenchii</name>
    <dbReference type="NCBI Taxonomy" id="1381693"/>
    <lineage>
        <taxon>Eukaryota</taxon>
        <taxon>Sar</taxon>
        <taxon>Alveolata</taxon>
        <taxon>Dinophyceae</taxon>
        <taxon>Suessiales</taxon>
        <taxon>Symbiodiniaceae</taxon>
        <taxon>Durusdinium</taxon>
    </lineage>
</organism>
<feature type="compositionally biased region" description="Basic and acidic residues" evidence="1">
    <location>
        <begin position="206"/>
        <end position="231"/>
    </location>
</feature>
<gene>
    <name evidence="2" type="ORF">CCMP2556_LOCUS21660</name>
</gene>
<feature type="compositionally biased region" description="Polar residues" evidence="1">
    <location>
        <begin position="265"/>
        <end position="275"/>
    </location>
</feature>
<dbReference type="EMBL" id="CAXAMN010013224">
    <property type="protein sequence ID" value="CAK9040151.1"/>
    <property type="molecule type" value="Genomic_DNA"/>
</dbReference>
<proteinExistence type="predicted"/>
<protein>
    <submittedName>
        <fullName evidence="2">Uncharacterized protein</fullName>
    </submittedName>
</protein>
<dbReference type="Proteomes" id="UP001642484">
    <property type="component" value="Unassembled WGS sequence"/>
</dbReference>
<accession>A0ABP0LLU3</accession>
<name>A0ABP0LLU3_9DINO</name>
<reference evidence="2 3" key="1">
    <citation type="submission" date="2024-02" db="EMBL/GenBank/DDBJ databases">
        <authorList>
            <person name="Chen Y."/>
            <person name="Shah S."/>
            <person name="Dougan E. K."/>
            <person name="Thang M."/>
            <person name="Chan C."/>
        </authorList>
    </citation>
    <scope>NUCLEOTIDE SEQUENCE [LARGE SCALE GENOMIC DNA]</scope>
</reference>
<evidence type="ECO:0000313" key="2">
    <source>
        <dbReference type="EMBL" id="CAK9040151.1"/>
    </source>
</evidence>
<feature type="region of interest" description="Disordered" evidence="1">
    <location>
        <begin position="192"/>
        <end position="277"/>
    </location>
</feature>
<feature type="compositionally biased region" description="Pro residues" evidence="1">
    <location>
        <begin position="232"/>
        <end position="243"/>
    </location>
</feature>
<comment type="caution">
    <text evidence="2">The sequence shown here is derived from an EMBL/GenBank/DDBJ whole genome shotgun (WGS) entry which is preliminary data.</text>
</comment>
<evidence type="ECO:0000256" key="1">
    <source>
        <dbReference type="SAM" id="MobiDB-lite"/>
    </source>
</evidence>
<keyword evidence="3" id="KW-1185">Reference proteome</keyword>
<feature type="region of interest" description="Disordered" evidence="1">
    <location>
        <begin position="152"/>
        <end position="179"/>
    </location>
</feature>